<dbReference type="OrthoDB" id="5319803at2"/>
<keyword evidence="5" id="KW-1185">Reference proteome</keyword>
<name>A0A1U7NIM0_9FIRM</name>
<evidence type="ECO:0000313" key="4">
    <source>
        <dbReference type="EMBL" id="OLU42697.1"/>
    </source>
</evidence>
<dbReference type="InterPro" id="IPR000551">
    <property type="entry name" value="MerR-type_HTH_dom"/>
</dbReference>
<comment type="caution">
    <text evidence="3">The sequence shown here is derived from an EMBL/GenBank/DDBJ whole genome shotgun (WGS) entry which is preliminary data.</text>
</comment>
<dbReference type="EMBL" id="MPJW01000042">
    <property type="protein sequence ID" value="OLU42697.1"/>
    <property type="molecule type" value="Genomic_DNA"/>
</dbReference>
<gene>
    <name evidence="4" type="ORF">BO222_01155</name>
    <name evidence="3" type="ORF">BO222_01580</name>
</gene>
<dbReference type="PANTHER" id="PTHR30204:SF97">
    <property type="entry name" value="MERR FAMILY REGULATORY PROTEIN"/>
    <property type="match status" value="1"/>
</dbReference>
<dbReference type="EMBL" id="MPJW01000058">
    <property type="protein sequence ID" value="OLU42434.1"/>
    <property type="molecule type" value="Genomic_DNA"/>
</dbReference>
<reference evidence="3 5" key="1">
    <citation type="submission" date="2016-11" db="EMBL/GenBank/DDBJ databases">
        <title>Description of two novel members of the family Erysipelotrichaceae: Ileibacterium lipovorans gen. nov., sp. nov. and Dubosiella newyorkensis, gen. nov., sp. nov.</title>
        <authorList>
            <person name="Cox L.M."/>
            <person name="Sohn J."/>
            <person name="Tyrrell K.L."/>
            <person name="Citron D.M."/>
            <person name="Lawson P.A."/>
            <person name="Patel N.B."/>
            <person name="Iizumi T."/>
            <person name="Perez-Perez G.I."/>
            <person name="Goldstein E.J."/>
            <person name="Blaser M.J."/>
        </authorList>
    </citation>
    <scope>NUCLEOTIDE SEQUENCE [LARGE SCALE GENOMIC DNA]</scope>
    <source>
        <strain evidence="3 5">NYU-BL-A3</strain>
    </source>
</reference>
<sequence length="62" mass="7121">MALMKIGEFAKELGVSVQQLRDMDKNGILKPAAVSPKGTRYYSEEQLYRYTHQNQPHRKVIG</sequence>
<evidence type="ECO:0000313" key="3">
    <source>
        <dbReference type="EMBL" id="OLU42434.1"/>
    </source>
</evidence>
<evidence type="ECO:0000313" key="5">
    <source>
        <dbReference type="Proteomes" id="UP000186341"/>
    </source>
</evidence>
<keyword evidence="1" id="KW-0238">DNA-binding</keyword>
<evidence type="ECO:0000259" key="2">
    <source>
        <dbReference type="PROSITE" id="PS50937"/>
    </source>
</evidence>
<dbReference type="PROSITE" id="PS50937">
    <property type="entry name" value="HTH_MERR_2"/>
    <property type="match status" value="1"/>
</dbReference>
<dbReference type="Gene3D" id="1.10.1660.10">
    <property type="match status" value="1"/>
</dbReference>
<dbReference type="Proteomes" id="UP000186341">
    <property type="component" value="Unassembled WGS sequence"/>
</dbReference>
<dbReference type="SMART" id="SM00422">
    <property type="entry name" value="HTH_MERR"/>
    <property type="match status" value="1"/>
</dbReference>
<dbReference type="Pfam" id="PF13411">
    <property type="entry name" value="MerR_1"/>
    <property type="match status" value="1"/>
</dbReference>
<dbReference type="GO" id="GO:0003677">
    <property type="term" value="F:DNA binding"/>
    <property type="evidence" value="ECO:0007669"/>
    <property type="project" value="UniProtKB-KW"/>
</dbReference>
<dbReference type="SUPFAM" id="SSF46955">
    <property type="entry name" value="Putative DNA-binding domain"/>
    <property type="match status" value="1"/>
</dbReference>
<protein>
    <recommendedName>
        <fullName evidence="2">HTH merR-type domain-containing protein</fullName>
    </recommendedName>
</protein>
<dbReference type="RefSeq" id="WP_143356888.1">
    <property type="nucleotide sequence ID" value="NZ_MPJW01000042.1"/>
</dbReference>
<feature type="domain" description="HTH merR-type" evidence="2">
    <location>
        <begin position="3"/>
        <end position="49"/>
    </location>
</feature>
<dbReference type="InterPro" id="IPR009061">
    <property type="entry name" value="DNA-bd_dom_put_sf"/>
</dbReference>
<dbReference type="PANTHER" id="PTHR30204">
    <property type="entry name" value="REDOX-CYCLING DRUG-SENSING TRANSCRIPTIONAL ACTIVATOR SOXR"/>
    <property type="match status" value="1"/>
</dbReference>
<feature type="non-terminal residue" evidence="3">
    <location>
        <position position="62"/>
    </location>
</feature>
<proteinExistence type="predicted"/>
<dbReference type="InterPro" id="IPR047057">
    <property type="entry name" value="MerR_fam"/>
</dbReference>
<evidence type="ECO:0000256" key="1">
    <source>
        <dbReference type="ARBA" id="ARBA00023125"/>
    </source>
</evidence>
<dbReference type="AlphaFoldDB" id="A0A1U7NIM0"/>
<dbReference type="GO" id="GO:0003700">
    <property type="term" value="F:DNA-binding transcription factor activity"/>
    <property type="evidence" value="ECO:0007669"/>
    <property type="project" value="InterPro"/>
</dbReference>
<accession>A0A1U7NIM0</accession>
<organism evidence="3 5">
    <name type="scientific">Ileibacterium valens</name>
    <dbReference type="NCBI Taxonomy" id="1862668"/>
    <lineage>
        <taxon>Bacteria</taxon>
        <taxon>Bacillati</taxon>
        <taxon>Bacillota</taxon>
        <taxon>Erysipelotrichia</taxon>
        <taxon>Erysipelotrichales</taxon>
        <taxon>Erysipelotrichaceae</taxon>
        <taxon>Ileibacterium</taxon>
    </lineage>
</organism>
<dbReference type="GeneID" id="82201930"/>